<evidence type="ECO:0000256" key="4">
    <source>
        <dbReference type="ARBA" id="ARBA00022847"/>
    </source>
</evidence>
<evidence type="ECO:0000256" key="2">
    <source>
        <dbReference type="ARBA" id="ARBA00006528"/>
    </source>
</evidence>
<feature type="transmembrane region" description="Helical" evidence="8">
    <location>
        <begin position="814"/>
        <end position="836"/>
    </location>
</feature>
<feature type="transmembrane region" description="Helical" evidence="8">
    <location>
        <begin position="622"/>
        <end position="643"/>
    </location>
</feature>
<reference evidence="11" key="1">
    <citation type="submission" date="2021-02" db="EMBL/GenBank/DDBJ databases">
        <authorList>
            <person name="Nowell W R."/>
        </authorList>
    </citation>
    <scope>NUCLEOTIDE SEQUENCE</scope>
</reference>
<name>A0A815B6L4_ADIRI</name>
<evidence type="ECO:0000313" key="12">
    <source>
        <dbReference type="Proteomes" id="UP000663828"/>
    </source>
</evidence>
<feature type="region of interest" description="Disordered" evidence="7">
    <location>
        <begin position="882"/>
        <end position="925"/>
    </location>
</feature>
<evidence type="ECO:0000256" key="3">
    <source>
        <dbReference type="ARBA" id="ARBA00022692"/>
    </source>
</evidence>
<dbReference type="Proteomes" id="UP000663852">
    <property type="component" value="Unassembled WGS sequence"/>
</dbReference>
<accession>A0A815B6L4</accession>
<comment type="subcellular location">
    <subcellularLocation>
        <location evidence="1">Membrane</location>
        <topology evidence="1">Multi-pass membrane protein</topology>
    </subcellularLocation>
</comment>
<feature type="transmembrane region" description="Helical" evidence="8">
    <location>
        <begin position="346"/>
        <end position="370"/>
    </location>
</feature>
<feature type="compositionally biased region" description="Basic and acidic residues" evidence="7">
    <location>
        <begin position="885"/>
        <end position="913"/>
    </location>
</feature>
<gene>
    <name evidence="10" type="ORF">EDS130_LOCUS26343</name>
    <name evidence="11" type="ORF">XAT740_LOCUS27036</name>
</gene>
<dbReference type="EMBL" id="CAJNOR010002233">
    <property type="protein sequence ID" value="CAF1266044.1"/>
    <property type="molecule type" value="Genomic_DNA"/>
</dbReference>
<comment type="similarity">
    <text evidence="2">Belongs to the bile acid:sodium symporter (BASS) (TC 2.A.28) family.</text>
</comment>
<feature type="transmembrane region" description="Helical" evidence="8">
    <location>
        <begin position="784"/>
        <end position="807"/>
    </location>
</feature>
<evidence type="ECO:0000313" key="11">
    <source>
        <dbReference type="EMBL" id="CAF1266044.1"/>
    </source>
</evidence>
<feature type="chain" id="PRO_5036226910" description="Ileal sodium/bile acid cotransporter" evidence="9">
    <location>
        <begin position="18"/>
        <end position="925"/>
    </location>
</feature>
<feature type="transmembrane region" description="Helical" evidence="8">
    <location>
        <begin position="317"/>
        <end position="340"/>
    </location>
</feature>
<feature type="signal peptide" evidence="9">
    <location>
        <begin position="1"/>
        <end position="17"/>
    </location>
</feature>
<feature type="compositionally biased region" description="Polar residues" evidence="7">
    <location>
        <begin position="914"/>
        <end position="925"/>
    </location>
</feature>
<feature type="transmembrane region" description="Helical" evidence="8">
    <location>
        <begin position="154"/>
        <end position="175"/>
    </location>
</feature>
<evidence type="ECO:0000256" key="7">
    <source>
        <dbReference type="SAM" id="MobiDB-lite"/>
    </source>
</evidence>
<dbReference type="GO" id="GO:0015293">
    <property type="term" value="F:symporter activity"/>
    <property type="evidence" value="ECO:0007669"/>
    <property type="project" value="UniProtKB-KW"/>
</dbReference>
<dbReference type="PANTHER" id="PTHR10361:SF28">
    <property type="entry name" value="P3 PROTEIN-RELATED"/>
    <property type="match status" value="1"/>
</dbReference>
<dbReference type="Gene3D" id="1.20.1530.20">
    <property type="match status" value="2"/>
</dbReference>
<keyword evidence="6 8" id="KW-0472">Membrane</keyword>
<dbReference type="Proteomes" id="UP000663828">
    <property type="component" value="Unassembled WGS sequence"/>
</dbReference>
<dbReference type="InterPro" id="IPR004710">
    <property type="entry name" value="Bilac:Na_transpt"/>
</dbReference>
<evidence type="ECO:0000256" key="1">
    <source>
        <dbReference type="ARBA" id="ARBA00004141"/>
    </source>
</evidence>
<dbReference type="Pfam" id="PF01758">
    <property type="entry name" value="SBF"/>
    <property type="match status" value="2"/>
</dbReference>
<feature type="transmembrane region" description="Helical" evidence="8">
    <location>
        <begin position="717"/>
        <end position="739"/>
    </location>
</feature>
<dbReference type="EMBL" id="CAJNOJ010000159">
    <property type="protein sequence ID" value="CAF1219627.1"/>
    <property type="molecule type" value="Genomic_DNA"/>
</dbReference>
<dbReference type="GO" id="GO:0016020">
    <property type="term" value="C:membrane"/>
    <property type="evidence" value="ECO:0007669"/>
    <property type="project" value="UniProtKB-SubCell"/>
</dbReference>
<keyword evidence="4" id="KW-0769">Symport</keyword>
<sequence length="925" mass="103607">MWLQLTILTIFFASIFSATSSPALLPCSLTCLNQTRTSPKPPVFFINDTTENVFIFFAINCNTTDNLTYANVSISIDNTHSIEIQNTLPLNLLSFDPIFQNLTFNLTVHGTLLGYSRLSLHAEYLNQSKYAFNYTNNLSIDFAVKRKSTVLDTIFTVAVIILVCIGTFLIGCRLITQNLYANIRRPVPILIGLSSQFICLPLLAYGLAKLAKLDSSTAIGLLSTGSAPGGGASNMYTAMYGGDVDLSASMTFSSTILAFGTFPLWILLLGREFIDTHNVHFPWENMFATLICLIVPAGIGLLLRWQKPGIADRFTRFLRFITLFFILYILTFGIYTNLYVFKLINFRTVIVSAILPYTGFLIGFLLSLVTRQNTERLIAIFIESGLQNTGVAIFFLRLSLPQPDSDLAIVVPIFVAIAIPIPLLIIYTCLSIYRRYQKRHDLFDDVDDHEVIRRVHERDIFNVTGQLKFCPSALSVRNVSITNPLLKRLSILNVTYFIEPNRINITALARLIGFAPLTVHLYFENTNQFRPDRSLSQNITNEQIRCAHSSPQRTEILRNCPKLQYKDGFYVLNHTINIAIKRHQSIIDALFIGVVVLLVTGGTLCIGCGLDIEQLKNNFKRPIPLIIGLFCQLVYLPLLSVAISKVFRLDDPTSLGLLSTASTPGGGSSNIYTALLAGDVDLSVCLTFLSTTVAFGTFPLWIWSLGKTYVDFSKAKFPWWNMFLSIITLFLPAMTGLLLRRYRPVLAHRIARFLNPIAVGYLVFILTFGVYINMYIFYIIDFKAIVACCFLPWLGFIGGAIASLIGVRDKKKTIAICIETGIQNTAVAIFFLRLTFPQPEADVALANPILVSMATPIPFLVLVVTRSLMKRFTFCRKFLPKKAQRKAEKNDAKEDKPEKALIKELLDENKTDDQQPAGQMEKTSL</sequence>
<keyword evidence="9" id="KW-0732">Signal</keyword>
<proteinExistence type="inferred from homology"/>
<feature type="transmembrane region" description="Helical" evidence="8">
    <location>
        <begin position="286"/>
        <end position="305"/>
    </location>
</feature>
<dbReference type="AlphaFoldDB" id="A0A815B6L4"/>
<dbReference type="InterPro" id="IPR038770">
    <property type="entry name" value="Na+/solute_symporter_sf"/>
</dbReference>
<keyword evidence="4" id="KW-0813">Transport</keyword>
<protein>
    <recommendedName>
        <fullName evidence="13">Ileal sodium/bile acid cotransporter</fullName>
    </recommendedName>
</protein>
<feature type="transmembrane region" description="Helical" evidence="8">
    <location>
        <begin position="246"/>
        <end position="266"/>
    </location>
</feature>
<feature type="transmembrane region" description="Helical" evidence="8">
    <location>
        <begin position="759"/>
        <end position="778"/>
    </location>
</feature>
<keyword evidence="5 8" id="KW-1133">Transmembrane helix</keyword>
<evidence type="ECO:0000256" key="5">
    <source>
        <dbReference type="ARBA" id="ARBA00022989"/>
    </source>
</evidence>
<organism evidence="11 12">
    <name type="scientific">Adineta ricciae</name>
    <name type="common">Rotifer</name>
    <dbReference type="NCBI Taxonomy" id="249248"/>
    <lineage>
        <taxon>Eukaryota</taxon>
        <taxon>Metazoa</taxon>
        <taxon>Spiralia</taxon>
        <taxon>Gnathifera</taxon>
        <taxon>Rotifera</taxon>
        <taxon>Eurotatoria</taxon>
        <taxon>Bdelloidea</taxon>
        <taxon>Adinetida</taxon>
        <taxon>Adinetidae</taxon>
        <taxon>Adineta</taxon>
    </lineage>
</organism>
<evidence type="ECO:0000256" key="6">
    <source>
        <dbReference type="ARBA" id="ARBA00023136"/>
    </source>
</evidence>
<feature type="transmembrane region" description="Helical" evidence="8">
    <location>
        <begin position="408"/>
        <end position="430"/>
    </location>
</feature>
<feature type="transmembrane region" description="Helical" evidence="8">
    <location>
        <begin position="848"/>
        <end position="869"/>
    </location>
</feature>
<feature type="transmembrane region" description="Helical" evidence="8">
    <location>
        <begin position="684"/>
        <end position="705"/>
    </location>
</feature>
<evidence type="ECO:0008006" key="13">
    <source>
        <dbReference type="Google" id="ProtNLM"/>
    </source>
</evidence>
<dbReference type="PANTHER" id="PTHR10361">
    <property type="entry name" value="SODIUM-BILE ACID COTRANSPORTER"/>
    <property type="match status" value="1"/>
</dbReference>
<dbReference type="InterPro" id="IPR002657">
    <property type="entry name" value="BilAc:Na_symport/Acr3"/>
</dbReference>
<keyword evidence="12" id="KW-1185">Reference proteome</keyword>
<feature type="transmembrane region" description="Helical" evidence="8">
    <location>
        <begin position="187"/>
        <end position="207"/>
    </location>
</feature>
<evidence type="ECO:0000256" key="9">
    <source>
        <dbReference type="SAM" id="SignalP"/>
    </source>
</evidence>
<comment type="caution">
    <text evidence="11">The sequence shown here is derived from an EMBL/GenBank/DDBJ whole genome shotgun (WGS) entry which is preliminary data.</text>
</comment>
<keyword evidence="3 8" id="KW-0812">Transmembrane</keyword>
<feature type="transmembrane region" description="Helical" evidence="8">
    <location>
        <begin position="589"/>
        <end position="610"/>
    </location>
</feature>
<feature type="transmembrane region" description="Helical" evidence="8">
    <location>
        <begin position="377"/>
        <end position="396"/>
    </location>
</feature>
<evidence type="ECO:0000256" key="8">
    <source>
        <dbReference type="SAM" id="Phobius"/>
    </source>
</evidence>
<evidence type="ECO:0000313" key="10">
    <source>
        <dbReference type="EMBL" id="CAF1219627.1"/>
    </source>
</evidence>
<dbReference type="OrthoDB" id="203097at2759"/>